<keyword evidence="1" id="KW-0812">Transmembrane</keyword>
<protein>
    <submittedName>
        <fullName evidence="2">Uncharacterized protein</fullName>
    </submittedName>
</protein>
<evidence type="ECO:0000313" key="3">
    <source>
        <dbReference type="Proteomes" id="UP000001485"/>
    </source>
</evidence>
<name>C5BEJ3_EDWI9</name>
<dbReference type="HOGENOM" id="CLU_3327329_0_0_6"/>
<dbReference type="EMBL" id="CP001600">
    <property type="protein sequence ID" value="ACR69993.1"/>
    <property type="molecule type" value="Genomic_DNA"/>
</dbReference>
<dbReference type="AlphaFoldDB" id="C5BEJ3"/>
<evidence type="ECO:0000313" key="2">
    <source>
        <dbReference type="EMBL" id="ACR69993.1"/>
    </source>
</evidence>
<organism evidence="2 3">
    <name type="scientific">Edwardsiella ictaluri (strain 93-146)</name>
    <dbReference type="NCBI Taxonomy" id="634503"/>
    <lineage>
        <taxon>Bacteria</taxon>
        <taxon>Pseudomonadati</taxon>
        <taxon>Pseudomonadota</taxon>
        <taxon>Gammaproteobacteria</taxon>
        <taxon>Enterobacterales</taxon>
        <taxon>Hafniaceae</taxon>
        <taxon>Edwardsiella</taxon>
    </lineage>
</organism>
<sequence>MAGHSAVYPALWRYFSCFILSTNIVYFLFSHLKNGSIK</sequence>
<proteinExistence type="predicted"/>
<reference evidence="2 3" key="2">
    <citation type="journal article" date="2012" name="J. Bacteriol.">
        <title>Genome Sequence of Edwardsiella ictaluri 93-146, a Strain Associated with a Natural Channel Catfish Outbreak of Enteric Septicemia of Catfish.</title>
        <authorList>
            <person name="Williams M.L."/>
            <person name="Gillaspy A.F."/>
            <person name="Dyer D.W."/>
            <person name="Thune R.L."/>
            <person name="Waldbieser G.C."/>
            <person name="Schuster S.C."/>
            <person name="Gipson J."/>
            <person name="Zaitshik J."/>
            <person name="Landry C."/>
            <person name="Banes M.M."/>
            <person name="Lawrence M.L."/>
        </authorList>
    </citation>
    <scope>NUCLEOTIDE SEQUENCE [LARGE SCALE GENOMIC DNA]</scope>
    <source>
        <strain evidence="2 3">93-146</strain>
    </source>
</reference>
<dbReference type="Proteomes" id="UP000001485">
    <property type="component" value="Chromosome"/>
</dbReference>
<feature type="transmembrane region" description="Helical" evidence="1">
    <location>
        <begin position="12"/>
        <end position="29"/>
    </location>
</feature>
<accession>C5BEJ3</accession>
<reference evidence="3" key="1">
    <citation type="submission" date="2009-03" db="EMBL/GenBank/DDBJ databases">
        <title>Complete genome sequence of Edwardsiella ictaluri 93-146.</title>
        <authorList>
            <person name="Williams M.L."/>
            <person name="Gillaspy A.F."/>
            <person name="Dyer D.W."/>
            <person name="Thune R.L."/>
            <person name="Waldbieser G.C."/>
            <person name="Schuster S.C."/>
            <person name="Gipson J."/>
            <person name="Zaitshik J."/>
            <person name="Landry C."/>
            <person name="Lawrence M.L."/>
        </authorList>
    </citation>
    <scope>NUCLEOTIDE SEQUENCE [LARGE SCALE GENOMIC DNA]</scope>
    <source>
        <strain evidence="3">93-146</strain>
    </source>
</reference>
<dbReference type="KEGG" id="eic:NT01EI_2826"/>
<evidence type="ECO:0000256" key="1">
    <source>
        <dbReference type="SAM" id="Phobius"/>
    </source>
</evidence>
<gene>
    <name evidence="2" type="ordered locus">NT01EI_2826</name>
</gene>
<keyword evidence="1" id="KW-0472">Membrane</keyword>
<keyword evidence="1" id="KW-1133">Transmembrane helix</keyword>